<evidence type="ECO:0000256" key="5">
    <source>
        <dbReference type="ARBA" id="ARBA00023098"/>
    </source>
</evidence>
<dbReference type="PANTHER" id="PTHR13906:SF14">
    <property type="entry name" value="LYSOPHOSPHOLIPID ACYLTRANSFERASE 5"/>
    <property type="match status" value="1"/>
</dbReference>
<evidence type="ECO:0000256" key="6">
    <source>
        <dbReference type="ARBA" id="ARBA00025707"/>
    </source>
</evidence>
<proteinExistence type="inferred from homology"/>
<accession>A0AAD9JYB9</accession>
<dbReference type="GO" id="GO:0071617">
    <property type="term" value="F:lysophospholipid acyltransferase activity"/>
    <property type="evidence" value="ECO:0007669"/>
    <property type="project" value="TreeGrafter"/>
</dbReference>
<protein>
    <submittedName>
        <fullName evidence="8">Uncharacterized protein</fullName>
    </submittedName>
</protein>
<evidence type="ECO:0000313" key="8">
    <source>
        <dbReference type="EMBL" id="KAK2161294.1"/>
    </source>
</evidence>
<comment type="subcellular location">
    <subcellularLocation>
        <location evidence="1">Endoplasmic reticulum</location>
    </subcellularLocation>
</comment>
<dbReference type="AlphaFoldDB" id="A0AAD9JYB9"/>
<dbReference type="GO" id="GO:0030258">
    <property type="term" value="P:lipid modification"/>
    <property type="evidence" value="ECO:0007669"/>
    <property type="project" value="TreeGrafter"/>
</dbReference>
<evidence type="ECO:0000256" key="2">
    <source>
        <dbReference type="ARBA" id="ARBA00005074"/>
    </source>
</evidence>
<evidence type="ECO:0000256" key="1">
    <source>
        <dbReference type="ARBA" id="ARBA00004240"/>
    </source>
</evidence>
<sequence>MADENDLGFLARFANSLGASENIFRLILSLIAGYPLAAIHRKLFYGKSTTYQHLYFIVSGILLGYFNFGTDVIHSVINILLNYAILLIWNGTRISVGLSFVINLVSFGVISVFLYIYIYILVSCAHTHTHTYTHTHRDKEREKLVSIHRTSEYHDTCM</sequence>
<dbReference type="EMBL" id="JAODUP010000119">
    <property type="protein sequence ID" value="KAK2161294.1"/>
    <property type="molecule type" value="Genomic_DNA"/>
</dbReference>
<comment type="pathway">
    <text evidence="2">Lipid metabolism; phospholipid metabolism.</text>
</comment>
<dbReference type="GO" id="GO:0006656">
    <property type="term" value="P:phosphatidylcholine biosynthetic process"/>
    <property type="evidence" value="ECO:0007669"/>
    <property type="project" value="TreeGrafter"/>
</dbReference>
<dbReference type="GO" id="GO:0047184">
    <property type="term" value="F:1-acylglycerophosphocholine O-acyltransferase activity"/>
    <property type="evidence" value="ECO:0007669"/>
    <property type="project" value="TreeGrafter"/>
</dbReference>
<organism evidence="8 9">
    <name type="scientific">Paralvinella palmiformis</name>
    <dbReference type="NCBI Taxonomy" id="53620"/>
    <lineage>
        <taxon>Eukaryota</taxon>
        <taxon>Metazoa</taxon>
        <taxon>Spiralia</taxon>
        <taxon>Lophotrochozoa</taxon>
        <taxon>Annelida</taxon>
        <taxon>Polychaeta</taxon>
        <taxon>Sedentaria</taxon>
        <taxon>Canalipalpata</taxon>
        <taxon>Terebellida</taxon>
        <taxon>Terebelliformia</taxon>
        <taxon>Alvinellidae</taxon>
        <taxon>Paralvinella</taxon>
    </lineage>
</organism>
<evidence type="ECO:0000256" key="7">
    <source>
        <dbReference type="SAM" id="Phobius"/>
    </source>
</evidence>
<feature type="transmembrane region" description="Helical" evidence="7">
    <location>
        <begin position="22"/>
        <end position="39"/>
    </location>
</feature>
<comment type="pathway">
    <text evidence="6">Phospholipid metabolism.</text>
</comment>
<keyword evidence="7" id="KW-0812">Transmembrane</keyword>
<feature type="transmembrane region" description="Helical" evidence="7">
    <location>
        <begin position="72"/>
        <end position="89"/>
    </location>
</feature>
<keyword evidence="7" id="KW-1133">Transmembrane helix</keyword>
<dbReference type="GO" id="GO:0016020">
    <property type="term" value="C:membrane"/>
    <property type="evidence" value="ECO:0007669"/>
    <property type="project" value="TreeGrafter"/>
</dbReference>
<comment type="similarity">
    <text evidence="3">Belongs to the membrane-bound acyltransferase family.</text>
</comment>
<evidence type="ECO:0000256" key="4">
    <source>
        <dbReference type="ARBA" id="ARBA00022824"/>
    </source>
</evidence>
<dbReference type="PANTHER" id="PTHR13906">
    <property type="entry name" value="PORCUPINE"/>
    <property type="match status" value="1"/>
</dbReference>
<dbReference type="InterPro" id="IPR049941">
    <property type="entry name" value="LPLAT_7/PORCN-like"/>
</dbReference>
<comment type="caution">
    <text evidence="8">The sequence shown here is derived from an EMBL/GenBank/DDBJ whole genome shotgun (WGS) entry which is preliminary data.</text>
</comment>
<evidence type="ECO:0000313" key="9">
    <source>
        <dbReference type="Proteomes" id="UP001208570"/>
    </source>
</evidence>
<dbReference type="Proteomes" id="UP001208570">
    <property type="component" value="Unassembled WGS sequence"/>
</dbReference>
<name>A0AAD9JYB9_9ANNE</name>
<reference evidence="8" key="1">
    <citation type="journal article" date="2023" name="Mol. Biol. Evol.">
        <title>Third-Generation Sequencing Reveals the Adaptive Role of the Epigenome in Three Deep-Sea Polychaetes.</title>
        <authorList>
            <person name="Perez M."/>
            <person name="Aroh O."/>
            <person name="Sun Y."/>
            <person name="Lan Y."/>
            <person name="Juniper S.K."/>
            <person name="Young C.R."/>
            <person name="Angers B."/>
            <person name="Qian P.Y."/>
        </authorList>
    </citation>
    <scope>NUCLEOTIDE SEQUENCE</scope>
    <source>
        <strain evidence="8">P08H-3</strain>
    </source>
</reference>
<keyword evidence="4" id="KW-0256">Endoplasmic reticulum</keyword>
<keyword evidence="9" id="KW-1185">Reference proteome</keyword>
<gene>
    <name evidence="8" type="ORF">LSH36_119g08092</name>
</gene>
<dbReference type="GO" id="GO:0005783">
    <property type="term" value="C:endoplasmic reticulum"/>
    <property type="evidence" value="ECO:0007669"/>
    <property type="project" value="UniProtKB-SubCell"/>
</dbReference>
<feature type="transmembrane region" description="Helical" evidence="7">
    <location>
        <begin position="51"/>
        <end position="66"/>
    </location>
</feature>
<keyword evidence="5" id="KW-0443">Lipid metabolism</keyword>
<evidence type="ECO:0000256" key="3">
    <source>
        <dbReference type="ARBA" id="ARBA00010323"/>
    </source>
</evidence>
<keyword evidence="7" id="KW-0472">Membrane</keyword>
<feature type="transmembrane region" description="Helical" evidence="7">
    <location>
        <begin position="101"/>
        <end position="122"/>
    </location>
</feature>